<dbReference type="Gene3D" id="2.40.30.10">
    <property type="entry name" value="Translation factors"/>
    <property type="match status" value="1"/>
</dbReference>
<keyword evidence="6" id="KW-0274">FAD</keyword>
<evidence type="ECO:0000256" key="2">
    <source>
        <dbReference type="ARBA" id="ARBA00022448"/>
    </source>
</evidence>
<dbReference type="CDD" id="cd06218">
    <property type="entry name" value="DHOD_e_trans"/>
    <property type="match status" value="1"/>
</dbReference>
<keyword evidence="13" id="KW-1185">Reference proteome</keyword>
<dbReference type="EMBL" id="BAAAPN010000045">
    <property type="protein sequence ID" value="GAA1759519.1"/>
    <property type="molecule type" value="Genomic_DNA"/>
</dbReference>
<keyword evidence="7" id="KW-0249">Electron transport</keyword>
<dbReference type="InterPro" id="IPR012165">
    <property type="entry name" value="Cyt_c3_hydrogenase_gsu"/>
</dbReference>
<dbReference type="InterPro" id="IPR017927">
    <property type="entry name" value="FAD-bd_FR_type"/>
</dbReference>
<dbReference type="PIRSF" id="PIRSF006816">
    <property type="entry name" value="Cyc3_hyd_g"/>
    <property type="match status" value="1"/>
</dbReference>
<evidence type="ECO:0000256" key="7">
    <source>
        <dbReference type="ARBA" id="ARBA00022982"/>
    </source>
</evidence>
<protein>
    <submittedName>
        <fullName evidence="12">Dihydroorotate dehydrogenase electron transfer subunit</fullName>
    </submittedName>
</protein>
<comment type="cofactor">
    <cofactor evidence="10">
        <name>[2Fe-2S] cluster</name>
        <dbReference type="ChEBI" id="CHEBI:190135"/>
    </cofactor>
</comment>
<dbReference type="InterPro" id="IPR039261">
    <property type="entry name" value="FNR_nucleotide-bd"/>
</dbReference>
<evidence type="ECO:0000256" key="6">
    <source>
        <dbReference type="ARBA" id="ARBA00022827"/>
    </source>
</evidence>
<keyword evidence="8" id="KW-0408">Iron</keyword>
<keyword evidence="2" id="KW-0813">Transport</keyword>
<sequence length="292" mass="30048">MTATPVRDRVTRVDAAVRASEPAGDYRRLTLVAPEIAVLATPGQFVALAIDGADSALLLRRSFSIHRVSADAGTVEIVVADAGPGTRWITRLRAGGEVSVVGPLGRGFTSPSAPRPCILVGGGYGSAPLFWLAESLRVQGCSTHLILGAATERRLFGARSGADSVDEMVVMTDDGSAGATGLVTQPLPELLTRTHAELVYACGPMGMLRAATEIAEAHGAQAQVAVEEAMACGVGVCMTCVLPITGDDGITRMSRSCLDGPVFTGTAVRWDVIADGRVAVPADCLGAPAVTP</sequence>
<gene>
    <name evidence="12" type="ORF">GCM10009810_18720</name>
</gene>
<dbReference type="PROSITE" id="PS51384">
    <property type="entry name" value="FAD_FR"/>
    <property type="match status" value="1"/>
</dbReference>
<evidence type="ECO:0000256" key="8">
    <source>
        <dbReference type="ARBA" id="ARBA00023004"/>
    </source>
</evidence>
<keyword evidence="5" id="KW-0479">Metal-binding</keyword>
<dbReference type="Gene3D" id="3.40.50.80">
    <property type="entry name" value="Nucleotide-binding domain of ferredoxin-NADP reductase (FNR) module"/>
    <property type="match status" value="1"/>
</dbReference>
<keyword evidence="4" id="KW-0001">2Fe-2S</keyword>
<name>A0ABN2KMV7_9MICO</name>
<evidence type="ECO:0000313" key="13">
    <source>
        <dbReference type="Proteomes" id="UP001501475"/>
    </source>
</evidence>
<comment type="caution">
    <text evidence="12">The sequence shown here is derived from an EMBL/GenBank/DDBJ whole genome shotgun (WGS) entry which is preliminary data.</text>
</comment>
<evidence type="ECO:0000256" key="10">
    <source>
        <dbReference type="ARBA" id="ARBA00034078"/>
    </source>
</evidence>
<proteinExistence type="inferred from homology"/>
<dbReference type="RefSeq" id="WP_344065233.1">
    <property type="nucleotide sequence ID" value="NZ_BAAAPN010000045.1"/>
</dbReference>
<dbReference type="Pfam" id="PF10418">
    <property type="entry name" value="DHODB_Fe-S_bind"/>
    <property type="match status" value="1"/>
</dbReference>
<dbReference type="InterPro" id="IPR037117">
    <property type="entry name" value="Dihydroorotate_DH_ele_sf"/>
</dbReference>
<evidence type="ECO:0000313" key="12">
    <source>
        <dbReference type="EMBL" id="GAA1759519.1"/>
    </source>
</evidence>
<evidence type="ECO:0000256" key="5">
    <source>
        <dbReference type="ARBA" id="ARBA00022723"/>
    </source>
</evidence>
<dbReference type="PANTHER" id="PTHR43513">
    <property type="entry name" value="DIHYDROOROTATE DEHYDROGENASE B (NAD(+)), ELECTRON TRANSFER SUBUNIT"/>
    <property type="match status" value="1"/>
</dbReference>
<evidence type="ECO:0000256" key="4">
    <source>
        <dbReference type="ARBA" id="ARBA00022714"/>
    </source>
</evidence>
<dbReference type="Gene3D" id="2.10.240.10">
    <property type="entry name" value="Dihydroorotate dehydrogenase, electron transfer subunit"/>
    <property type="match status" value="1"/>
</dbReference>
<dbReference type="InterPro" id="IPR017938">
    <property type="entry name" value="Riboflavin_synthase-like_b-brl"/>
</dbReference>
<evidence type="ECO:0000259" key="11">
    <source>
        <dbReference type="PROSITE" id="PS51384"/>
    </source>
</evidence>
<accession>A0ABN2KMV7</accession>
<organism evidence="12 13">
    <name type="scientific">Nostocoides vanveenii</name>
    <dbReference type="NCBI Taxonomy" id="330835"/>
    <lineage>
        <taxon>Bacteria</taxon>
        <taxon>Bacillati</taxon>
        <taxon>Actinomycetota</taxon>
        <taxon>Actinomycetes</taxon>
        <taxon>Micrococcales</taxon>
        <taxon>Intrasporangiaceae</taxon>
        <taxon>Nostocoides</taxon>
    </lineage>
</organism>
<keyword evidence="9" id="KW-0411">Iron-sulfur</keyword>
<dbReference type="SUPFAM" id="SSF52343">
    <property type="entry name" value="Ferredoxin reductase-like, C-terminal NADP-linked domain"/>
    <property type="match status" value="1"/>
</dbReference>
<comment type="similarity">
    <text evidence="1">Belongs to the PyrK family.</text>
</comment>
<keyword evidence="3" id="KW-0285">Flavoprotein</keyword>
<dbReference type="InterPro" id="IPR019480">
    <property type="entry name" value="Dihydroorotate_DH_Fe-S-bd"/>
</dbReference>
<evidence type="ECO:0000256" key="3">
    <source>
        <dbReference type="ARBA" id="ARBA00022630"/>
    </source>
</evidence>
<dbReference type="SUPFAM" id="SSF63380">
    <property type="entry name" value="Riboflavin synthase domain-like"/>
    <property type="match status" value="1"/>
</dbReference>
<feature type="domain" description="FAD-binding FR-type" evidence="11">
    <location>
        <begin position="3"/>
        <end position="110"/>
    </location>
</feature>
<dbReference type="InterPro" id="IPR050353">
    <property type="entry name" value="PyrK_electron_transfer"/>
</dbReference>
<evidence type="ECO:0000256" key="9">
    <source>
        <dbReference type="ARBA" id="ARBA00023014"/>
    </source>
</evidence>
<dbReference type="PANTHER" id="PTHR43513:SF3">
    <property type="entry name" value="DIHYDROOROTATE DEHYDROGENASE B (NAD(+)), ELECTRON TRANSFER SUBUNIT-RELATED"/>
    <property type="match status" value="1"/>
</dbReference>
<evidence type="ECO:0000256" key="1">
    <source>
        <dbReference type="ARBA" id="ARBA00006422"/>
    </source>
</evidence>
<dbReference type="Proteomes" id="UP001501475">
    <property type="component" value="Unassembled WGS sequence"/>
</dbReference>
<reference evidence="12 13" key="1">
    <citation type="journal article" date="2019" name="Int. J. Syst. Evol. Microbiol.">
        <title>The Global Catalogue of Microorganisms (GCM) 10K type strain sequencing project: providing services to taxonomists for standard genome sequencing and annotation.</title>
        <authorList>
            <consortium name="The Broad Institute Genomics Platform"/>
            <consortium name="The Broad Institute Genome Sequencing Center for Infectious Disease"/>
            <person name="Wu L."/>
            <person name="Ma J."/>
        </authorList>
    </citation>
    <scope>NUCLEOTIDE SEQUENCE [LARGE SCALE GENOMIC DNA]</scope>
    <source>
        <strain evidence="12 13">JCM 15591</strain>
    </source>
</reference>